<evidence type="ECO:0000313" key="3">
    <source>
        <dbReference type="Proteomes" id="UP000518752"/>
    </source>
</evidence>
<dbReference type="OrthoDB" id="2848429at2759"/>
<dbReference type="EMBL" id="JAACJN010000096">
    <property type="protein sequence ID" value="KAF5375620.1"/>
    <property type="molecule type" value="Genomic_DNA"/>
</dbReference>
<keyword evidence="1" id="KW-0732">Signal</keyword>
<comment type="caution">
    <text evidence="2">The sequence shown here is derived from an EMBL/GenBank/DDBJ whole genome shotgun (WGS) entry which is preliminary data.</text>
</comment>
<proteinExistence type="predicted"/>
<reference evidence="2 3" key="1">
    <citation type="journal article" date="2020" name="ISME J.">
        <title>Uncovering the hidden diversity of litter-decomposition mechanisms in mushroom-forming fungi.</title>
        <authorList>
            <person name="Floudas D."/>
            <person name="Bentzer J."/>
            <person name="Ahren D."/>
            <person name="Johansson T."/>
            <person name="Persson P."/>
            <person name="Tunlid A."/>
        </authorList>
    </citation>
    <scope>NUCLEOTIDE SEQUENCE [LARGE SCALE GENOMIC DNA]</scope>
    <source>
        <strain evidence="2 3">CBS 406.79</strain>
    </source>
</reference>
<keyword evidence="3" id="KW-1185">Reference proteome</keyword>
<evidence type="ECO:0000313" key="2">
    <source>
        <dbReference type="EMBL" id="KAF5375620.1"/>
    </source>
</evidence>
<evidence type="ECO:0000256" key="1">
    <source>
        <dbReference type="SAM" id="SignalP"/>
    </source>
</evidence>
<protein>
    <submittedName>
        <fullName evidence="2">Uncharacterized protein</fullName>
    </submittedName>
</protein>
<dbReference type="AlphaFoldDB" id="A0A8H5LZD6"/>
<dbReference type="Proteomes" id="UP000518752">
    <property type="component" value="Unassembled WGS sequence"/>
</dbReference>
<sequence>MHALSILTAFAAAFSLAQANPTARAGRPTGGPAVASLTVFSGPFTCASSSTSPPTTGEAGASTTVSITEDSCTIVDIPFGGVMTSTLTQEPKTGTAGCWLQIYTESGCGLTLTNEFHGFPYNGLAVGSAVDCATPPLISYGAAEVLCA</sequence>
<feature type="signal peptide" evidence="1">
    <location>
        <begin position="1"/>
        <end position="19"/>
    </location>
</feature>
<gene>
    <name evidence="2" type="ORF">D9757_008516</name>
</gene>
<feature type="chain" id="PRO_5034323574" evidence="1">
    <location>
        <begin position="20"/>
        <end position="148"/>
    </location>
</feature>
<name>A0A8H5LZD6_9AGAR</name>
<accession>A0A8H5LZD6</accession>
<organism evidence="2 3">
    <name type="scientific">Collybiopsis confluens</name>
    <dbReference type="NCBI Taxonomy" id="2823264"/>
    <lineage>
        <taxon>Eukaryota</taxon>
        <taxon>Fungi</taxon>
        <taxon>Dikarya</taxon>
        <taxon>Basidiomycota</taxon>
        <taxon>Agaricomycotina</taxon>
        <taxon>Agaricomycetes</taxon>
        <taxon>Agaricomycetidae</taxon>
        <taxon>Agaricales</taxon>
        <taxon>Marasmiineae</taxon>
        <taxon>Omphalotaceae</taxon>
        <taxon>Collybiopsis</taxon>
    </lineage>
</organism>